<reference evidence="19" key="1">
    <citation type="journal article" date="2014" name="Sci. Data">
        <title>Genomes of diverse isolates of the marine cyanobacterium Prochlorococcus.</title>
        <authorList>
            <person name="Biller S."/>
            <person name="Berube P."/>
            <person name="Thompson J."/>
            <person name="Kelly L."/>
            <person name="Roggensack S."/>
            <person name="Awad L."/>
            <person name="Roache-Johnson K."/>
            <person name="Ding H."/>
            <person name="Giovannoni S.J."/>
            <person name="Moore L.R."/>
            <person name="Chisholm S.W."/>
        </authorList>
    </citation>
    <scope>NUCLEOTIDE SEQUENCE [LARGE SCALE GENOMIC DNA]</scope>
</reference>
<evidence type="ECO:0000313" key="19">
    <source>
        <dbReference type="Proteomes" id="UP000030491"/>
    </source>
</evidence>
<feature type="transmembrane region" description="Helical" evidence="17">
    <location>
        <begin position="249"/>
        <end position="266"/>
    </location>
</feature>
<keyword evidence="12 17" id="KW-0046">Antibiotic resistance</keyword>
<evidence type="ECO:0000256" key="6">
    <source>
        <dbReference type="ARBA" id="ARBA00022692"/>
    </source>
</evidence>
<dbReference type="Pfam" id="PF02673">
    <property type="entry name" value="BacA"/>
    <property type="match status" value="1"/>
</dbReference>
<dbReference type="GO" id="GO:0008360">
    <property type="term" value="P:regulation of cell shape"/>
    <property type="evidence" value="ECO:0007669"/>
    <property type="project" value="UniProtKB-KW"/>
</dbReference>
<sequence length="268" mass="29704">MFLEYLEFILYGLIQGLTEFIPVSSTAHLKVISIFFGIEDPGPSLSAIFQLGSVLALVWYFRNEIFKLRSKSSKTIIDNLLNKKLFKSILIGTIPIIFLGGIIKLYLPYFFDKFLRSNVSIAFISFLMGIFMYIADSSKKGSINLKNHKFSDSILIGLAQAFAVFPGVSRSGVTISTALVSGWERGDAAKFSFLLGMPAISIAAIVELISSLNDFFSYGFLPLIVGLTTTFLSSLLAIDFLLKYLSSSGLKLFIIYRFVFGVVILLNL</sequence>
<dbReference type="GO" id="GO:0071555">
    <property type="term" value="P:cell wall organization"/>
    <property type="evidence" value="ECO:0007669"/>
    <property type="project" value="UniProtKB-KW"/>
</dbReference>
<dbReference type="AlphaFoldDB" id="A0A0A1ZP87"/>
<name>A0A0A1ZP87_PROMR</name>
<dbReference type="GO" id="GO:0050380">
    <property type="term" value="F:undecaprenyl-diphosphatase activity"/>
    <property type="evidence" value="ECO:0007669"/>
    <property type="project" value="UniProtKB-UniRule"/>
</dbReference>
<keyword evidence="5 17" id="KW-1003">Cell membrane</keyword>
<evidence type="ECO:0000256" key="13">
    <source>
        <dbReference type="ARBA" id="ARBA00023316"/>
    </source>
</evidence>
<protein>
    <recommendedName>
        <fullName evidence="4 17">Undecaprenyl-diphosphatase</fullName>
        <ecNumber evidence="3 17">3.6.1.27</ecNumber>
    </recommendedName>
    <alternativeName>
        <fullName evidence="15 17">Bacitracin resistance protein</fullName>
    </alternativeName>
    <alternativeName>
        <fullName evidence="14 17">Undecaprenyl pyrophosphate phosphatase</fullName>
    </alternativeName>
</protein>
<evidence type="ECO:0000256" key="3">
    <source>
        <dbReference type="ARBA" id="ARBA00012374"/>
    </source>
</evidence>
<keyword evidence="9 17" id="KW-0573">Peptidoglycan synthesis</keyword>
<dbReference type="PANTHER" id="PTHR30622:SF4">
    <property type="entry name" value="UNDECAPRENYL-DIPHOSPHATASE"/>
    <property type="match status" value="1"/>
</dbReference>
<keyword evidence="8 17" id="KW-0133">Cell shape</keyword>
<evidence type="ECO:0000256" key="10">
    <source>
        <dbReference type="ARBA" id="ARBA00022989"/>
    </source>
</evidence>
<evidence type="ECO:0000313" key="18">
    <source>
        <dbReference type="EMBL" id="KGF90346.1"/>
    </source>
</evidence>
<dbReference type="GO" id="GO:0005886">
    <property type="term" value="C:plasma membrane"/>
    <property type="evidence" value="ECO:0007669"/>
    <property type="project" value="UniProtKB-SubCell"/>
</dbReference>
<organism evidence="18 19">
    <name type="scientific">Prochlorococcus marinus str. MIT 9116</name>
    <dbReference type="NCBI Taxonomy" id="167544"/>
    <lineage>
        <taxon>Bacteria</taxon>
        <taxon>Bacillati</taxon>
        <taxon>Cyanobacteriota</taxon>
        <taxon>Cyanophyceae</taxon>
        <taxon>Synechococcales</taxon>
        <taxon>Prochlorococcaceae</taxon>
        <taxon>Prochlorococcus</taxon>
    </lineage>
</organism>
<evidence type="ECO:0000256" key="5">
    <source>
        <dbReference type="ARBA" id="ARBA00022475"/>
    </source>
</evidence>
<dbReference type="InterPro" id="IPR003824">
    <property type="entry name" value="UppP"/>
</dbReference>
<feature type="transmembrane region" description="Helical" evidence="17">
    <location>
        <begin position="215"/>
        <end position="242"/>
    </location>
</feature>
<evidence type="ECO:0000256" key="7">
    <source>
        <dbReference type="ARBA" id="ARBA00022801"/>
    </source>
</evidence>
<comment type="function">
    <text evidence="17">Catalyzes the dephosphorylation of undecaprenyl diphosphate (UPP). Confers resistance to bacitracin.</text>
</comment>
<dbReference type="EC" id="3.6.1.27" evidence="3 17"/>
<evidence type="ECO:0000256" key="15">
    <source>
        <dbReference type="ARBA" id="ARBA00032932"/>
    </source>
</evidence>
<gene>
    <name evidence="17" type="primary">uppP</name>
    <name evidence="18" type="ORF">EU93_1517</name>
</gene>
<comment type="similarity">
    <text evidence="2 17">Belongs to the UppP family.</text>
</comment>
<dbReference type="PANTHER" id="PTHR30622">
    <property type="entry name" value="UNDECAPRENYL-DIPHOSPHATASE"/>
    <property type="match status" value="1"/>
</dbReference>
<dbReference type="GO" id="GO:0046677">
    <property type="term" value="P:response to antibiotic"/>
    <property type="evidence" value="ECO:0007669"/>
    <property type="project" value="UniProtKB-UniRule"/>
</dbReference>
<evidence type="ECO:0000256" key="1">
    <source>
        <dbReference type="ARBA" id="ARBA00004651"/>
    </source>
</evidence>
<keyword evidence="11 17" id="KW-0472">Membrane</keyword>
<evidence type="ECO:0000256" key="14">
    <source>
        <dbReference type="ARBA" id="ARBA00032707"/>
    </source>
</evidence>
<keyword evidence="6 17" id="KW-0812">Transmembrane</keyword>
<evidence type="ECO:0000256" key="9">
    <source>
        <dbReference type="ARBA" id="ARBA00022984"/>
    </source>
</evidence>
<evidence type="ECO:0000256" key="17">
    <source>
        <dbReference type="HAMAP-Rule" id="MF_01006"/>
    </source>
</evidence>
<proteinExistence type="inferred from homology"/>
<evidence type="ECO:0000256" key="16">
    <source>
        <dbReference type="ARBA" id="ARBA00047594"/>
    </source>
</evidence>
<evidence type="ECO:0000256" key="8">
    <source>
        <dbReference type="ARBA" id="ARBA00022960"/>
    </source>
</evidence>
<comment type="catalytic activity">
    <reaction evidence="16 17">
        <text>di-trans,octa-cis-undecaprenyl diphosphate + H2O = di-trans,octa-cis-undecaprenyl phosphate + phosphate + H(+)</text>
        <dbReference type="Rhea" id="RHEA:28094"/>
        <dbReference type="ChEBI" id="CHEBI:15377"/>
        <dbReference type="ChEBI" id="CHEBI:15378"/>
        <dbReference type="ChEBI" id="CHEBI:43474"/>
        <dbReference type="ChEBI" id="CHEBI:58405"/>
        <dbReference type="ChEBI" id="CHEBI:60392"/>
        <dbReference type="EC" id="3.6.1.27"/>
    </reaction>
</comment>
<dbReference type="HAMAP" id="MF_01006">
    <property type="entry name" value="Undec_diphosphatase"/>
    <property type="match status" value="1"/>
</dbReference>
<dbReference type="GO" id="GO:0009252">
    <property type="term" value="P:peptidoglycan biosynthetic process"/>
    <property type="evidence" value="ECO:0007669"/>
    <property type="project" value="UniProtKB-KW"/>
</dbReference>
<accession>A0A0A1ZP87</accession>
<comment type="subcellular location">
    <subcellularLocation>
        <location evidence="1 17">Cell membrane</location>
        <topology evidence="1 17">Multi-pass membrane protein</topology>
    </subcellularLocation>
</comment>
<feature type="transmembrane region" description="Helical" evidence="17">
    <location>
        <begin position="191"/>
        <end position="209"/>
    </location>
</feature>
<feature type="transmembrane region" description="Helical" evidence="17">
    <location>
        <begin position="89"/>
        <end position="111"/>
    </location>
</feature>
<keyword evidence="13 17" id="KW-0961">Cell wall biogenesis/degradation</keyword>
<keyword evidence="7 17" id="KW-0378">Hydrolase</keyword>
<keyword evidence="10 17" id="KW-1133">Transmembrane helix</keyword>
<evidence type="ECO:0000256" key="11">
    <source>
        <dbReference type="ARBA" id="ARBA00023136"/>
    </source>
</evidence>
<feature type="transmembrane region" description="Helical" evidence="17">
    <location>
        <begin position="117"/>
        <end position="135"/>
    </location>
</feature>
<comment type="caution">
    <text evidence="18">The sequence shown here is derived from an EMBL/GenBank/DDBJ whole genome shotgun (WGS) entry which is preliminary data.</text>
</comment>
<dbReference type="EMBL" id="JNAJ01000017">
    <property type="protein sequence ID" value="KGF90346.1"/>
    <property type="molecule type" value="Genomic_DNA"/>
</dbReference>
<dbReference type="Proteomes" id="UP000030491">
    <property type="component" value="Unassembled WGS sequence"/>
</dbReference>
<evidence type="ECO:0000256" key="12">
    <source>
        <dbReference type="ARBA" id="ARBA00023251"/>
    </source>
</evidence>
<evidence type="ECO:0000256" key="4">
    <source>
        <dbReference type="ARBA" id="ARBA00021581"/>
    </source>
</evidence>
<evidence type="ECO:0000256" key="2">
    <source>
        <dbReference type="ARBA" id="ARBA00010621"/>
    </source>
</evidence>
<comment type="miscellaneous">
    <text evidence="17">Bacitracin is thought to be involved in the inhibition of peptidoglycan synthesis by sequestering undecaprenyl diphosphate, thereby reducing the pool of lipid carrier available.</text>
</comment>